<dbReference type="Pfam" id="PF01136">
    <property type="entry name" value="Peptidase_U32"/>
    <property type="match status" value="1"/>
</dbReference>
<sequence>MSVELLSPAGNFQKLKSAIDFGADAVYLSGKSFGLRAQAGNFSLEEMDEAFKYLHSKGKKGYVTVNIYARNYDFKDLKNYLHELKEINPDGIIISDLGIFKLIRDEKIDIPVHISTQANTTNYYAINMWKELGAKRVVLARELSRDEIREVCENTDMEIEVFVHGAMCISHSGRCVLSNYMTKRDANRGECTHPCRWNYYLMEETRPGEYFPIFEDERGTYIYNSKDLCLLRYIGDLIDMGVKSFKIEGRMKSIMYVSVVTGVYRKVIDDLSAGRTPDYEYLQNLLNSVSNREYTTGFYTGFADETSMNYKTSSYVRNTDFLGVVKESDGGKVIFECKGKINSGETLHILDKNLVEQEIIFDKILDLNGERVEFTKPNRDYILDCGINFQKGSLIRRYKV</sequence>
<evidence type="ECO:0000313" key="6">
    <source>
        <dbReference type="Proteomes" id="UP000322876"/>
    </source>
</evidence>
<dbReference type="PANTHER" id="PTHR30217:SF6">
    <property type="entry name" value="TRNA HYDROXYLATION PROTEIN P"/>
    <property type="match status" value="1"/>
</dbReference>
<evidence type="ECO:0000256" key="3">
    <source>
        <dbReference type="ARBA" id="ARBA00038374"/>
    </source>
</evidence>
<proteinExistence type="inferred from homology"/>
<reference evidence="5 6" key="1">
    <citation type="submission" date="2019-06" db="EMBL/GenBank/DDBJ databases">
        <title>Genomic insights into carbon and energy metabolism of Deferribacter autotrophicus revealed new metabolic traits in the phylum Deferribacteres.</title>
        <authorList>
            <person name="Slobodkin A.I."/>
            <person name="Slobodkina G.B."/>
            <person name="Allioux M."/>
            <person name="Alain K."/>
            <person name="Jebbar M."/>
            <person name="Shadrin V."/>
            <person name="Kublanov I.V."/>
            <person name="Toshchakov S.V."/>
            <person name="Bonch-Osmolovskaya E.A."/>
        </authorList>
    </citation>
    <scope>NUCLEOTIDE SEQUENCE [LARGE SCALE GENOMIC DNA]</scope>
    <source>
        <strain evidence="5 6">SL50</strain>
    </source>
</reference>
<organism evidence="5 6">
    <name type="scientific">Deferribacter autotrophicus</name>
    <dbReference type="NCBI Taxonomy" id="500465"/>
    <lineage>
        <taxon>Bacteria</taxon>
        <taxon>Pseudomonadati</taxon>
        <taxon>Deferribacterota</taxon>
        <taxon>Deferribacteres</taxon>
        <taxon>Deferribacterales</taxon>
        <taxon>Deferribacteraceae</taxon>
        <taxon>Deferribacter</taxon>
    </lineage>
</organism>
<gene>
    <name evidence="5" type="ORF">FHQ18_10740</name>
</gene>
<keyword evidence="2" id="KW-0378">Hydrolase</keyword>
<dbReference type="InterPro" id="IPR051454">
    <property type="entry name" value="RNA/ubiquinone_mod_enzymes"/>
</dbReference>
<dbReference type="PROSITE" id="PS01276">
    <property type="entry name" value="PEPTIDASE_U32"/>
    <property type="match status" value="1"/>
</dbReference>
<dbReference type="RefSeq" id="WP_149267182.1">
    <property type="nucleotide sequence ID" value="NZ_VFJB01000009.1"/>
</dbReference>
<dbReference type="GO" id="GO:0008233">
    <property type="term" value="F:peptidase activity"/>
    <property type="evidence" value="ECO:0007669"/>
    <property type="project" value="UniProtKB-KW"/>
</dbReference>
<keyword evidence="6" id="KW-1185">Reference proteome</keyword>
<accession>A0A5A8F5B1</accession>
<evidence type="ECO:0000256" key="1">
    <source>
        <dbReference type="ARBA" id="ARBA00022670"/>
    </source>
</evidence>
<evidence type="ECO:0000259" key="4">
    <source>
        <dbReference type="Pfam" id="PF16325"/>
    </source>
</evidence>
<protein>
    <submittedName>
        <fullName evidence="5">U32 family peptidase</fullName>
    </submittedName>
</protein>
<name>A0A5A8F5B1_9BACT</name>
<comment type="caution">
    <text evidence="5">The sequence shown here is derived from an EMBL/GenBank/DDBJ whole genome shotgun (WGS) entry which is preliminary data.</text>
</comment>
<dbReference type="EMBL" id="VFJB01000009">
    <property type="protein sequence ID" value="KAA0257037.1"/>
    <property type="molecule type" value="Genomic_DNA"/>
</dbReference>
<dbReference type="AlphaFoldDB" id="A0A5A8F5B1"/>
<feature type="domain" description="Peptidase family U32 C-terminal" evidence="4">
    <location>
        <begin position="317"/>
        <end position="396"/>
    </location>
</feature>
<evidence type="ECO:0000256" key="2">
    <source>
        <dbReference type="ARBA" id="ARBA00022801"/>
    </source>
</evidence>
<dbReference type="Gene3D" id="2.40.30.10">
    <property type="entry name" value="Translation factors"/>
    <property type="match status" value="1"/>
</dbReference>
<evidence type="ECO:0000313" key="5">
    <source>
        <dbReference type="EMBL" id="KAA0257037.1"/>
    </source>
</evidence>
<comment type="similarity">
    <text evidence="3">Belongs to the peptidase U32 family.</text>
</comment>
<keyword evidence="1" id="KW-0645">Protease</keyword>
<dbReference type="Pfam" id="PF16325">
    <property type="entry name" value="Peptidase_U32_C"/>
    <property type="match status" value="1"/>
</dbReference>
<dbReference type="InterPro" id="IPR001539">
    <property type="entry name" value="Peptidase_U32"/>
</dbReference>
<dbReference type="GO" id="GO:0006508">
    <property type="term" value="P:proteolysis"/>
    <property type="evidence" value="ECO:0007669"/>
    <property type="project" value="UniProtKB-KW"/>
</dbReference>
<dbReference type="Proteomes" id="UP000322876">
    <property type="component" value="Unassembled WGS sequence"/>
</dbReference>
<dbReference type="OrthoDB" id="9807498at2"/>
<dbReference type="PANTHER" id="PTHR30217">
    <property type="entry name" value="PEPTIDASE U32 FAMILY"/>
    <property type="match status" value="1"/>
</dbReference>
<dbReference type="InterPro" id="IPR032525">
    <property type="entry name" value="Peptidase_U32_C"/>
</dbReference>